<name>W7XFE7_TETTS</name>
<dbReference type="AlphaFoldDB" id="W7XFE7"/>
<keyword evidence="2" id="KW-1185">Reference proteome</keyword>
<accession>W7XFE7</accession>
<protein>
    <submittedName>
        <fullName evidence="1">Uncharacterized protein</fullName>
    </submittedName>
</protein>
<dbReference type="KEGG" id="tet:TTHERM_000363249"/>
<reference evidence="2" key="1">
    <citation type="journal article" date="2006" name="PLoS Biol.">
        <title>Macronuclear genome sequence of the ciliate Tetrahymena thermophila, a model eukaryote.</title>
        <authorList>
            <person name="Eisen J.A."/>
            <person name="Coyne R.S."/>
            <person name="Wu M."/>
            <person name="Wu D."/>
            <person name="Thiagarajan M."/>
            <person name="Wortman J.R."/>
            <person name="Badger J.H."/>
            <person name="Ren Q."/>
            <person name="Amedeo P."/>
            <person name="Jones K.M."/>
            <person name="Tallon L.J."/>
            <person name="Delcher A.L."/>
            <person name="Salzberg S.L."/>
            <person name="Silva J.C."/>
            <person name="Haas B.J."/>
            <person name="Majoros W.H."/>
            <person name="Farzad M."/>
            <person name="Carlton J.M."/>
            <person name="Smith R.K. Jr."/>
            <person name="Garg J."/>
            <person name="Pearlman R.E."/>
            <person name="Karrer K.M."/>
            <person name="Sun L."/>
            <person name="Manning G."/>
            <person name="Elde N.C."/>
            <person name="Turkewitz A.P."/>
            <person name="Asai D.J."/>
            <person name="Wilkes D.E."/>
            <person name="Wang Y."/>
            <person name="Cai H."/>
            <person name="Collins K."/>
            <person name="Stewart B.A."/>
            <person name="Lee S.R."/>
            <person name="Wilamowska K."/>
            <person name="Weinberg Z."/>
            <person name="Ruzzo W.L."/>
            <person name="Wloga D."/>
            <person name="Gaertig J."/>
            <person name="Frankel J."/>
            <person name="Tsao C.-C."/>
            <person name="Gorovsky M.A."/>
            <person name="Keeling P.J."/>
            <person name="Waller R.F."/>
            <person name="Patron N.J."/>
            <person name="Cherry J.M."/>
            <person name="Stover N.A."/>
            <person name="Krieger C.J."/>
            <person name="del Toro C."/>
            <person name="Ryder H.F."/>
            <person name="Williamson S.C."/>
            <person name="Barbeau R.A."/>
            <person name="Hamilton E.P."/>
            <person name="Orias E."/>
        </authorList>
    </citation>
    <scope>NUCLEOTIDE SEQUENCE [LARGE SCALE GENOMIC DNA]</scope>
    <source>
        <strain evidence="2">SB210</strain>
    </source>
</reference>
<dbReference type="Proteomes" id="UP000009168">
    <property type="component" value="Unassembled WGS sequence"/>
</dbReference>
<dbReference type="RefSeq" id="XP_012650919.1">
    <property type="nucleotide sequence ID" value="XM_012795465.1"/>
</dbReference>
<evidence type="ECO:0000313" key="2">
    <source>
        <dbReference type="Proteomes" id="UP000009168"/>
    </source>
</evidence>
<organism evidence="1 2">
    <name type="scientific">Tetrahymena thermophila (strain SB210)</name>
    <dbReference type="NCBI Taxonomy" id="312017"/>
    <lineage>
        <taxon>Eukaryota</taxon>
        <taxon>Sar</taxon>
        <taxon>Alveolata</taxon>
        <taxon>Ciliophora</taxon>
        <taxon>Intramacronucleata</taxon>
        <taxon>Oligohymenophorea</taxon>
        <taxon>Hymenostomatida</taxon>
        <taxon>Tetrahymenina</taxon>
        <taxon>Tetrahymenidae</taxon>
        <taxon>Tetrahymena</taxon>
    </lineage>
</organism>
<sequence>MQKTLGIKIGKQIRQTIKLNLNFFEDPLQQELLQNLIPALIEQKTELEITYRFQSFQ</sequence>
<dbReference type="GeneID" id="24438615"/>
<gene>
    <name evidence="1" type="ORF">TTHERM_000363249</name>
</gene>
<evidence type="ECO:0000313" key="1">
    <source>
        <dbReference type="EMBL" id="EWS76547.1"/>
    </source>
</evidence>
<proteinExistence type="predicted"/>
<dbReference type="EMBL" id="GG662855">
    <property type="protein sequence ID" value="EWS76547.1"/>
    <property type="molecule type" value="Genomic_DNA"/>
</dbReference>
<dbReference type="InParanoid" id="W7XFE7"/>